<keyword evidence="3" id="KW-1003">Cell membrane</keyword>
<evidence type="ECO:0000256" key="7">
    <source>
        <dbReference type="ARBA" id="ARBA00023136"/>
    </source>
</evidence>
<proteinExistence type="predicted"/>
<keyword evidence="7 8" id="KW-0472">Membrane</keyword>
<dbReference type="InterPro" id="IPR024989">
    <property type="entry name" value="MFS_assoc_dom"/>
</dbReference>
<feature type="transmembrane region" description="Helical" evidence="8">
    <location>
        <begin position="46"/>
        <end position="67"/>
    </location>
</feature>
<dbReference type="InterPro" id="IPR026032">
    <property type="entry name" value="HcaT-like"/>
</dbReference>
<evidence type="ECO:0000256" key="3">
    <source>
        <dbReference type="ARBA" id="ARBA00022475"/>
    </source>
</evidence>
<feature type="transmembrane region" description="Helical" evidence="8">
    <location>
        <begin position="242"/>
        <end position="259"/>
    </location>
</feature>
<feature type="transmembrane region" description="Helical" evidence="8">
    <location>
        <begin position="74"/>
        <end position="92"/>
    </location>
</feature>
<gene>
    <name evidence="10" type="ORF">MoryE10_10900</name>
</gene>
<keyword evidence="11" id="KW-1185">Reference proteome</keyword>
<sequence length="391" mass="42712">MHKGETEGVPYWRLSGFYFFYFAALGSLLPYWPLYLQSLGFDHGQIGTVIAIIAATKIVAPNIWGWIADRTGRGLTVIRLGSICTVATFCAIARFDDFLAMALGTLLYSFFWNAILPPFEAVTLHHMRSRPERYSKVRLWGSIGFIVGVLAVGRALESYPVAHLPYVVAALLSGMWLLSLLVPPAARHGKEAATSSFRRLLLRGEVLALLTVVFLVQLAHGPYYAFFTLYLKEHGYGSAQAGQLWSLGVMAEVVLFMGLARLQRRLSLRQLLLGSLVLGTLRWLAIAQAVDEPLLLATAQLLHAATFGITHVTAVHLVHHHFGGAHHSKGQALYNSAGHGLGGMLGSYWSGLFWAQWGGPLVYSGAAAASLLGLLIAWLGIRSTYARATRA</sequence>
<evidence type="ECO:0000256" key="4">
    <source>
        <dbReference type="ARBA" id="ARBA00022519"/>
    </source>
</evidence>
<feature type="transmembrane region" description="Helical" evidence="8">
    <location>
        <begin position="271"/>
        <end position="290"/>
    </location>
</feature>
<feature type="domain" description="Major facilitator superfamily associated" evidence="9">
    <location>
        <begin position="11"/>
        <end position="359"/>
    </location>
</feature>
<evidence type="ECO:0000256" key="2">
    <source>
        <dbReference type="ARBA" id="ARBA00022448"/>
    </source>
</evidence>
<evidence type="ECO:0000256" key="6">
    <source>
        <dbReference type="ARBA" id="ARBA00022989"/>
    </source>
</evidence>
<organism evidence="10 11">
    <name type="scientific">Methylogaea oryzae</name>
    <dbReference type="NCBI Taxonomy" id="1295382"/>
    <lineage>
        <taxon>Bacteria</taxon>
        <taxon>Pseudomonadati</taxon>
        <taxon>Pseudomonadota</taxon>
        <taxon>Gammaproteobacteria</taxon>
        <taxon>Methylococcales</taxon>
        <taxon>Methylococcaceae</taxon>
        <taxon>Methylogaea</taxon>
    </lineage>
</organism>
<dbReference type="GO" id="GO:0015528">
    <property type="term" value="F:lactose:proton symporter activity"/>
    <property type="evidence" value="ECO:0007669"/>
    <property type="project" value="TreeGrafter"/>
</dbReference>
<evidence type="ECO:0000256" key="1">
    <source>
        <dbReference type="ARBA" id="ARBA00004429"/>
    </source>
</evidence>
<feature type="transmembrane region" description="Helical" evidence="8">
    <location>
        <begin position="12"/>
        <end position="34"/>
    </location>
</feature>
<dbReference type="RefSeq" id="WP_221048452.1">
    <property type="nucleotide sequence ID" value="NZ_AP019782.1"/>
</dbReference>
<dbReference type="AlphaFoldDB" id="A0A8D5AJ74"/>
<reference evidence="10" key="1">
    <citation type="submission" date="2019-06" db="EMBL/GenBank/DDBJ databases">
        <title>Complete genome sequence of Methylogaea oryzae strain JCM16910.</title>
        <authorList>
            <person name="Asakawa S."/>
        </authorList>
    </citation>
    <scope>NUCLEOTIDE SEQUENCE</scope>
    <source>
        <strain evidence="10">E10</strain>
    </source>
</reference>
<dbReference type="GO" id="GO:0030395">
    <property type="term" value="F:lactose binding"/>
    <property type="evidence" value="ECO:0007669"/>
    <property type="project" value="TreeGrafter"/>
</dbReference>
<feature type="transmembrane region" description="Helical" evidence="8">
    <location>
        <begin position="361"/>
        <end position="381"/>
    </location>
</feature>
<dbReference type="PIRSF" id="PIRSF004925">
    <property type="entry name" value="HcaT"/>
    <property type="match status" value="1"/>
</dbReference>
<keyword evidence="6 8" id="KW-1133">Transmembrane helix</keyword>
<evidence type="ECO:0000256" key="8">
    <source>
        <dbReference type="SAM" id="Phobius"/>
    </source>
</evidence>
<feature type="transmembrane region" description="Helical" evidence="8">
    <location>
        <begin position="137"/>
        <end position="156"/>
    </location>
</feature>
<name>A0A8D5AJ74_9GAMM</name>
<evidence type="ECO:0000259" key="9">
    <source>
        <dbReference type="Pfam" id="PF12832"/>
    </source>
</evidence>
<protein>
    <submittedName>
        <fullName evidence="10">MFS transporter</fullName>
    </submittedName>
</protein>
<keyword evidence="4" id="KW-0997">Cell inner membrane</keyword>
<comment type="subcellular location">
    <subcellularLocation>
        <location evidence="1">Cell inner membrane</location>
        <topology evidence="1">Multi-pass membrane protein</topology>
    </subcellularLocation>
</comment>
<dbReference type="EMBL" id="AP019782">
    <property type="protein sequence ID" value="BBL70484.1"/>
    <property type="molecule type" value="Genomic_DNA"/>
</dbReference>
<feature type="transmembrane region" description="Helical" evidence="8">
    <location>
        <begin position="302"/>
        <end position="320"/>
    </location>
</feature>
<evidence type="ECO:0000313" key="11">
    <source>
        <dbReference type="Proteomes" id="UP000824988"/>
    </source>
</evidence>
<dbReference type="NCBIfam" id="NF037955">
    <property type="entry name" value="mfs"/>
    <property type="match status" value="1"/>
</dbReference>
<evidence type="ECO:0000313" key="10">
    <source>
        <dbReference type="EMBL" id="BBL70484.1"/>
    </source>
</evidence>
<accession>A0A8D5AJ74</accession>
<dbReference type="PANTHER" id="PTHR23522:SF10">
    <property type="entry name" value="3-PHENYLPROPIONIC ACID TRANSPORTER-RELATED"/>
    <property type="match status" value="1"/>
</dbReference>
<dbReference type="GO" id="GO:0005886">
    <property type="term" value="C:plasma membrane"/>
    <property type="evidence" value="ECO:0007669"/>
    <property type="project" value="UniProtKB-SubCell"/>
</dbReference>
<evidence type="ECO:0000256" key="5">
    <source>
        <dbReference type="ARBA" id="ARBA00022692"/>
    </source>
</evidence>
<keyword evidence="5 8" id="KW-0812">Transmembrane</keyword>
<keyword evidence="2" id="KW-0813">Transport</keyword>
<feature type="transmembrane region" description="Helical" evidence="8">
    <location>
        <begin position="98"/>
        <end position="116"/>
    </location>
</feature>
<feature type="transmembrane region" description="Helical" evidence="8">
    <location>
        <begin position="332"/>
        <end position="355"/>
    </location>
</feature>
<dbReference type="Pfam" id="PF12832">
    <property type="entry name" value="MFS_1_like"/>
    <property type="match status" value="1"/>
</dbReference>
<dbReference type="KEGG" id="moz:MoryE10_10900"/>
<feature type="transmembrane region" description="Helical" evidence="8">
    <location>
        <begin position="206"/>
        <end position="230"/>
    </location>
</feature>
<dbReference type="Proteomes" id="UP000824988">
    <property type="component" value="Chromosome"/>
</dbReference>
<feature type="transmembrane region" description="Helical" evidence="8">
    <location>
        <begin position="162"/>
        <end position="185"/>
    </location>
</feature>
<dbReference type="PANTHER" id="PTHR23522">
    <property type="entry name" value="BLL5896 PROTEIN"/>
    <property type="match status" value="1"/>
</dbReference>